<keyword evidence="1" id="KW-0812">Transmembrane</keyword>
<dbReference type="AlphaFoldDB" id="A0AAD3T051"/>
<accession>A0AAD3T051</accession>
<protein>
    <submittedName>
        <fullName evidence="2">Uncharacterized protein</fullName>
    </submittedName>
</protein>
<evidence type="ECO:0000313" key="2">
    <source>
        <dbReference type="EMBL" id="GMH20960.1"/>
    </source>
</evidence>
<reference evidence="2" key="1">
    <citation type="submission" date="2023-05" db="EMBL/GenBank/DDBJ databases">
        <title>Nepenthes gracilis genome sequencing.</title>
        <authorList>
            <person name="Fukushima K."/>
        </authorList>
    </citation>
    <scope>NUCLEOTIDE SEQUENCE</scope>
    <source>
        <strain evidence="2">SING2019-196</strain>
    </source>
</reference>
<feature type="transmembrane region" description="Helical" evidence="1">
    <location>
        <begin position="57"/>
        <end position="79"/>
    </location>
</feature>
<dbReference type="Proteomes" id="UP001279734">
    <property type="component" value="Unassembled WGS sequence"/>
</dbReference>
<comment type="caution">
    <text evidence="2">The sequence shown here is derived from an EMBL/GenBank/DDBJ whole genome shotgun (WGS) entry which is preliminary data.</text>
</comment>
<keyword evidence="1" id="KW-1133">Transmembrane helix</keyword>
<proteinExistence type="predicted"/>
<feature type="transmembrane region" description="Helical" evidence="1">
    <location>
        <begin position="12"/>
        <end position="37"/>
    </location>
</feature>
<organism evidence="2 3">
    <name type="scientific">Nepenthes gracilis</name>
    <name type="common">Slender pitcher plant</name>
    <dbReference type="NCBI Taxonomy" id="150966"/>
    <lineage>
        <taxon>Eukaryota</taxon>
        <taxon>Viridiplantae</taxon>
        <taxon>Streptophyta</taxon>
        <taxon>Embryophyta</taxon>
        <taxon>Tracheophyta</taxon>
        <taxon>Spermatophyta</taxon>
        <taxon>Magnoliopsida</taxon>
        <taxon>eudicotyledons</taxon>
        <taxon>Gunneridae</taxon>
        <taxon>Pentapetalae</taxon>
        <taxon>Caryophyllales</taxon>
        <taxon>Nepenthaceae</taxon>
        <taxon>Nepenthes</taxon>
    </lineage>
</organism>
<evidence type="ECO:0000313" key="3">
    <source>
        <dbReference type="Proteomes" id="UP001279734"/>
    </source>
</evidence>
<keyword evidence="3" id="KW-1185">Reference proteome</keyword>
<gene>
    <name evidence="2" type="ORF">Nepgr_022802</name>
</gene>
<keyword evidence="1" id="KW-0472">Membrane</keyword>
<evidence type="ECO:0000256" key="1">
    <source>
        <dbReference type="SAM" id="Phobius"/>
    </source>
</evidence>
<dbReference type="EMBL" id="BSYO01000022">
    <property type="protein sequence ID" value="GMH20960.1"/>
    <property type="molecule type" value="Genomic_DNA"/>
</dbReference>
<name>A0AAD3T051_NEPGR</name>
<sequence length="200" mass="21340">MMLLLVKRWLQLPIFGFGSFDVAVDAALYIAEAGMAVQVFWNLAAVLLRGHVNGGPALLLMVPPVVCGQCHLLILMLILRFLMVLGSGCGVAASTFAVGNLGVLRVAEVAVVFVSCSGLHCVAVEVAACLAWNDPDAEGCWIGVLVLYEVVNATFDVEPYADADVVRLAWRWKAPDFLSPACYNGFCVWLLAAPGGCLLN</sequence>